<gene>
    <name evidence="2" type="ORF">EXD82_06080</name>
</gene>
<evidence type="ECO:0000313" key="3">
    <source>
        <dbReference type="Proteomes" id="UP000317863"/>
    </source>
</evidence>
<keyword evidence="1" id="KW-1133">Transmembrane helix</keyword>
<feature type="transmembrane region" description="Helical" evidence="1">
    <location>
        <begin position="44"/>
        <end position="64"/>
    </location>
</feature>
<dbReference type="AlphaFoldDB" id="A0A544QV46"/>
<comment type="caution">
    <text evidence="2">The sequence shown here is derived from an EMBL/GenBank/DDBJ whole genome shotgun (WGS) entry which is preliminary data.</text>
</comment>
<reference evidence="2 3" key="1">
    <citation type="submission" date="2019-02" db="EMBL/GenBank/DDBJ databases">
        <title>Peptostreptococcaceae bacterium ZHW00191 nov., a new bacterium isolated from the human gut.</title>
        <authorList>
            <person name="Zhou H.-W."/>
            <person name="Chen X.-J."/>
        </authorList>
    </citation>
    <scope>NUCLEOTIDE SEQUENCE [LARGE SCALE GENOMIC DNA]</scope>
    <source>
        <strain evidence="2 3">ZHW00191</strain>
    </source>
</reference>
<dbReference type="EMBL" id="SGJB01000009">
    <property type="protein sequence ID" value="TQQ84556.1"/>
    <property type="molecule type" value="Genomic_DNA"/>
</dbReference>
<accession>A0A544QV46</accession>
<keyword evidence="3" id="KW-1185">Reference proteome</keyword>
<protein>
    <submittedName>
        <fullName evidence="2">Signal peptide protein</fullName>
    </submittedName>
</protein>
<sequence length="247" mass="28205">MNKKYSKDIFPETPESFKDTVRMTLDSLPEEEEHSMKFRFRKRGILIAAAIMVVGTTVFAAQNITSIVGNSSNIAFYEELPTEDQIMKDFSFKPVLLESFSNGFKFDKAYKEDTEGLDDNGNSVDKAKNVIFDYKKGNEVVTLESSAKKIGTDQISNPVDSYKGTDIFYSEDMYKFVPADYEMTEQDKKDEKSGKYIFSYGTSEVEIQKFKHISWEKGGVYYSLYGMDLSISEDDMIQMVHEAIDAK</sequence>
<keyword evidence="1" id="KW-0472">Membrane</keyword>
<dbReference type="Proteomes" id="UP000317863">
    <property type="component" value="Unassembled WGS sequence"/>
</dbReference>
<evidence type="ECO:0000256" key="1">
    <source>
        <dbReference type="SAM" id="Phobius"/>
    </source>
</evidence>
<keyword evidence="1" id="KW-0812">Transmembrane</keyword>
<dbReference type="OrthoDB" id="1998645at2"/>
<name>A0A544QV46_9FIRM</name>
<proteinExistence type="predicted"/>
<evidence type="ECO:0000313" key="2">
    <source>
        <dbReference type="EMBL" id="TQQ84556.1"/>
    </source>
</evidence>
<dbReference type="RefSeq" id="WP_142536031.1">
    <property type="nucleotide sequence ID" value="NZ_SGJB01000009.1"/>
</dbReference>
<organism evidence="2 3">
    <name type="scientific">Peptacetobacter hominis</name>
    <dbReference type="NCBI Taxonomy" id="2743610"/>
    <lineage>
        <taxon>Bacteria</taxon>
        <taxon>Bacillati</taxon>
        <taxon>Bacillota</taxon>
        <taxon>Clostridia</taxon>
        <taxon>Peptostreptococcales</taxon>
        <taxon>Peptostreptococcaceae</taxon>
        <taxon>Peptacetobacter</taxon>
    </lineage>
</organism>